<keyword evidence="1" id="KW-0175">Coiled coil</keyword>
<reference evidence="3 4" key="1">
    <citation type="journal article" date="2015" name="Nature">
        <title>rRNA introns, odd ribosomes, and small enigmatic genomes across a large radiation of phyla.</title>
        <authorList>
            <person name="Brown C.T."/>
            <person name="Hug L.A."/>
            <person name="Thomas B.C."/>
            <person name="Sharon I."/>
            <person name="Castelle C.J."/>
            <person name="Singh A."/>
            <person name="Wilkins M.J."/>
            <person name="Williams K.H."/>
            <person name="Banfield J.F."/>
        </authorList>
    </citation>
    <scope>NUCLEOTIDE SEQUENCE [LARGE SCALE GENOMIC DNA]</scope>
</reference>
<gene>
    <name evidence="3" type="ORF">UV00_C0003G0108</name>
</gene>
<protein>
    <submittedName>
        <fullName evidence="3">Uncharacterized protein</fullName>
    </submittedName>
</protein>
<accession>A0A0G1AYW6</accession>
<keyword evidence="2" id="KW-0472">Membrane</keyword>
<evidence type="ECO:0000256" key="2">
    <source>
        <dbReference type="SAM" id="Phobius"/>
    </source>
</evidence>
<evidence type="ECO:0000313" key="3">
    <source>
        <dbReference type="EMBL" id="KKS39276.1"/>
    </source>
</evidence>
<dbReference type="Proteomes" id="UP000033847">
    <property type="component" value="Unassembled WGS sequence"/>
</dbReference>
<organism evidence="3 4">
    <name type="scientific">candidate division WWE3 bacterium GW2011_GWF1_42_14</name>
    <dbReference type="NCBI Taxonomy" id="1619138"/>
    <lineage>
        <taxon>Bacteria</taxon>
        <taxon>Katanobacteria</taxon>
    </lineage>
</organism>
<evidence type="ECO:0000313" key="4">
    <source>
        <dbReference type="Proteomes" id="UP000033847"/>
    </source>
</evidence>
<sequence length="228" mass="25916">MKLPENFTTITPFSKYLALTILVLFPFMGFYLGIQYQKTKIKELQVTIDQQQNQIANLAIGIRNSTPEGHQEYLVRLASTFKCEQYGRLPENYLYDKYSAQEGDTLEKIAVNILGDISLAPMIRRDNYDNVQLRKDGANPKPGEIINIRRTEYLKFYSISGFAGPIVETTSKSINISYDKDSFRNAYIYPTTKIELGPSNTALDVGDCVIFINDESLNRAILISNQDL</sequence>
<proteinExistence type="predicted"/>
<feature type="transmembrane region" description="Helical" evidence="2">
    <location>
        <begin position="16"/>
        <end position="34"/>
    </location>
</feature>
<feature type="coiled-coil region" evidence="1">
    <location>
        <begin position="34"/>
        <end position="61"/>
    </location>
</feature>
<keyword evidence="2" id="KW-1133">Transmembrane helix</keyword>
<name>A0A0G1AYW6_UNCKA</name>
<comment type="caution">
    <text evidence="3">The sequence shown here is derived from an EMBL/GenBank/DDBJ whole genome shotgun (WGS) entry which is preliminary data.</text>
</comment>
<keyword evidence="2" id="KW-0812">Transmembrane</keyword>
<dbReference type="AlphaFoldDB" id="A0A0G1AYW6"/>
<evidence type="ECO:0000256" key="1">
    <source>
        <dbReference type="SAM" id="Coils"/>
    </source>
</evidence>
<dbReference type="EMBL" id="LCCU01000003">
    <property type="protein sequence ID" value="KKS39276.1"/>
    <property type="molecule type" value="Genomic_DNA"/>
</dbReference>